<accession>A0ABU5IWB0</accession>
<reference evidence="1 2" key="1">
    <citation type="submission" date="2023-11" db="EMBL/GenBank/DDBJ databases">
        <title>Bacillus jintuensis, isolated from a mudflat on the Beibu Gulf coast.</title>
        <authorList>
            <person name="Li M."/>
        </authorList>
    </citation>
    <scope>NUCLEOTIDE SEQUENCE [LARGE SCALE GENOMIC DNA]</scope>
    <source>
        <strain evidence="1 2">31A1R</strain>
    </source>
</reference>
<evidence type="ECO:0000313" key="1">
    <source>
        <dbReference type="EMBL" id="MDZ5471440.1"/>
    </source>
</evidence>
<gene>
    <name evidence="1" type="ORF">SM124_06735</name>
</gene>
<evidence type="ECO:0008006" key="3">
    <source>
        <dbReference type="Google" id="ProtNLM"/>
    </source>
</evidence>
<comment type="caution">
    <text evidence="1">The sequence shown here is derived from an EMBL/GenBank/DDBJ whole genome shotgun (WGS) entry which is preliminary data.</text>
</comment>
<dbReference type="EMBL" id="JAXOFX010000003">
    <property type="protein sequence ID" value="MDZ5471440.1"/>
    <property type="molecule type" value="Genomic_DNA"/>
</dbReference>
<proteinExistence type="predicted"/>
<evidence type="ECO:0000313" key="2">
    <source>
        <dbReference type="Proteomes" id="UP001290455"/>
    </source>
</evidence>
<keyword evidence="2" id="KW-1185">Reference proteome</keyword>
<sequence>MFVKVYQYHIQTEKVKDYLALQEKVAEVYKKYIHFQSIYLQSKEDETKWIEIMKFQDEGEYEKSIKLINQQEEIISLYKAFQTILVKDKKEISEEDFLLMLQM</sequence>
<name>A0ABU5IWB0_9BACI</name>
<protein>
    <recommendedName>
        <fullName evidence="3">ABM domain-containing protein</fullName>
    </recommendedName>
</protein>
<dbReference type="RefSeq" id="WP_322445734.1">
    <property type="nucleotide sequence ID" value="NZ_JAXOFX010000003.1"/>
</dbReference>
<dbReference type="Proteomes" id="UP001290455">
    <property type="component" value="Unassembled WGS sequence"/>
</dbReference>
<organism evidence="1 2">
    <name type="scientific">Robertmurraya mangrovi</name>
    <dbReference type="NCBI Taxonomy" id="3098077"/>
    <lineage>
        <taxon>Bacteria</taxon>
        <taxon>Bacillati</taxon>
        <taxon>Bacillota</taxon>
        <taxon>Bacilli</taxon>
        <taxon>Bacillales</taxon>
        <taxon>Bacillaceae</taxon>
        <taxon>Robertmurraya</taxon>
    </lineage>
</organism>